<protein>
    <submittedName>
        <fullName evidence="3">Uncharacterized protein LOC108988979</fullName>
    </submittedName>
</protein>
<dbReference type="FunCoup" id="A0A2I4EEY5">
    <property type="interactions" value="21"/>
</dbReference>
<evidence type="ECO:0000313" key="2">
    <source>
        <dbReference type="Proteomes" id="UP000235220"/>
    </source>
</evidence>
<dbReference type="OrthoDB" id="1914074at2759"/>
<accession>A0A2I4EEY5</accession>
<dbReference type="Proteomes" id="UP000235220">
    <property type="component" value="Chromosome 7"/>
</dbReference>
<dbReference type="GeneID" id="108988979"/>
<evidence type="ECO:0000256" key="1">
    <source>
        <dbReference type="SAM" id="MobiDB-lite"/>
    </source>
</evidence>
<feature type="region of interest" description="Disordered" evidence="1">
    <location>
        <begin position="70"/>
        <end position="99"/>
    </location>
</feature>
<name>A0A2I4EEY5_JUGRE</name>
<dbReference type="AlphaFoldDB" id="A0A2I4EEY5"/>
<dbReference type="RefSeq" id="XP_018817960.2">
    <property type="nucleotide sequence ID" value="XM_018962415.2"/>
</dbReference>
<proteinExistence type="predicted"/>
<keyword evidence="2" id="KW-1185">Reference proteome</keyword>
<organism evidence="2 3">
    <name type="scientific">Juglans regia</name>
    <name type="common">English walnut</name>
    <dbReference type="NCBI Taxonomy" id="51240"/>
    <lineage>
        <taxon>Eukaryota</taxon>
        <taxon>Viridiplantae</taxon>
        <taxon>Streptophyta</taxon>
        <taxon>Embryophyta</taxon>
        <taxon>Tracheophyta</taxon>
        <taxon>Spermatophyta</taxon>
        <taxon>Magnoliopsida</taxon>
        <taxon>eudicotyledons</taxon>
        <taxon>Gunneridae</taxon>
        <taxon>Pentapetalae</taxon>
        <taxon>rosids</taxon>
        <taxon>fabids</taxon>
        <taxon>Fagales</taxon>
        <taxon>Juglandaceae</taxon>
        <taxon>Juglans</taxon>
    </lineage>
</organism>
<reference evidence="3" key="1">
    <citation type="submission" date="2025-08" db="UniProtKB">
        <authorList>
            <consortium name="RefSeq"/>
        </authorList>
    </citation>
    <scope>IDENTIFICATION</scope>
    <source>
        <tissue evidence="3">Leaves</tissue>
    </source>
</reference>
<gene>
    <name evidence="3" type="primary">LOC108988979</name>
</gene>
<feature type="compositionally biased region" description="Acidic residues" evidence="1">
    <location>
        <begin position="81"/>
        <end position="91"/>
    </location>
</feature>
<dbReference type="STRING" id="51240.A0A2I4EEY5"/>
<dbReference type="KEGG" id="jre:108988979"/>
<dbReference type="PANTHER" id="PTHR36751:SF1">
    <property type="entry name" value="F3E22.8 PROTEIN"/>
    <property type="match status" value="1"/>
</dbReference>
<dbReference type="PANTHER" id="PTHR36751">
    <property type="entry name" value="F3E22.8 PROTEIN"/>
    <property type="match status" value="1"/>
</dbReference>
<dbReference type="InParanoid" id="A0A2I4EEY5"/>
<sequence>MDISLIADTVNVATAQGLGFAKSILRRHCVASHNNNLSISAVLFAVGALAPPTVRSNYSRTGARTFLRKKRRTRRRSFGGEDSEDGEDDGFFGDGGDGPFGGGSGGGGRGWNFDGFGGLNWDGSPSPPSDPAFDFVYEVICWIALSNCVHFAFKRIVRILADGIGDAEREKVPMRLTSVC</sequence>
<evidence type="ECO:0000313" key="3">
    <source>
        <dbReference type="RefSeq" id="XP_018817960.2"/>
    </source>
</evidence>